<proteinExistence type="predicted"/>
<dbReference type="EMBL" id="GFTR01004278">
    <property type="protein sequence ID" value="JAW12148.1"/>
    <property type="molecule type" value="Transcribed_RNA"/>
</dbReference>
<keyword evidence="1" id="KW-0732">Signal</keyword>
<sequence length="263" mass="29961">MAKEVIVGLLLLAVFWHIKPSNSEEMILKEEFPEKTEQLISLAMNMVVMQAIQLKTLTDFMIRKVKANINLEQIQPHDSLIPQLAKAKCSKFLKYKPEQFDNVINETTEKAFEFMRSVILLKIETKACKNKELVQSLMCLLTVGNNLNSLYAERHKLIGPLIFKLNQTVSMLTEDYKICSDYIETLPKPVDPFAITEAFVRSEIPHAHLQGCEHVDAFINRETGEISWVSCNETAKAIDDPKYLLSSNDNGKWSLSGQIVNPF</sequence>
<organism evidence="2">
    <name type="scientific">Panstrongylus lignarius</name>
    <dbReference type="NCBI Taxonomy" id="156445"/>
    <lineage>
        <taxon>Eukaryota</taxon>
        <taxon>Metazoa</taxon>
        <taxon>Ecdysozoa</taxon>
        <taxon>Arthropoda</taxon>
        <taxon>Hexapoda</taxon>
        <taxon>Insecta</taxon>
        <taxon>Pterygota</taxon>
        <taxon>Neoptera</taxon>
        <taxon>Paraneoptera</taxon>
        <taxon>Hemiptera</taxon>
        <taxon>Heteroptera</taxon>
        <taxon>Panheteroptera</taxon>
        <taxon>Cimicomorpha</taxon>
        <taxon>Reduviidae</taxon>
        <taxon>Triatominae</taxon>
        <taxon>Panstrongylus</taxon>
    </lineage>
</organism>
<protein>
    <submittedName>
        <fullName evidence="2">Putative secreted protein</fullName>
    </submittedName>
</protein>
<dbReference type="AlphaFoldDB" id="A0A224XQP4"/>
<accession>A0A224XQP4</accession>
<evidence type="ECO:0000256" key="1">
    <source>
        <dbReference type="SAM" id="SignalP"/>
    </source>
</evidence>
<name>A0A224XQP4_9HEMI</name>
<evidence type="ECO:0000313" key="2">
    <source>
        <dbReference type="EMBL" id="JAW12148.1"/>
    </source>
</evidence>
<feature type="chain" id="PRO_5013234193" evidence="1">
    <location>
        <begin position="24"/>
        <end position="263"/>
    </location>
</feature>
<reference evidence="2" key="1">
    <citation type="journal article" date="2018" name="PLoS Negl. Trop. Dis.">
        <title>An insight into the salivary gland and fat body transcriptome of Panstrongylus lignarius (Hemiptera: Heteroptera), the main vector of Chagas disease in Peru.</title>
        <authorList>
            <person name="Nevoa J.C."/>
            <person name="Mendes M.T."/>
            <person name="da Silva M.V."/>
            <person name="Soares S.C."/>
            <person name="Oliveira C.J.F."/>
            <person name="Ribeiro J.M.C."/>
        </authorList>
    </citation>
    <scope>NUCLEOTIDE SEQUENCE</scope>
</reference>
<feature type="signal peptide" evidence="1">
    <location>
        <begin position="1"/>
        <end position="23"/>
    </location>
</feature>